<keyword evidence="5" id="KW-1185">Reference proteome</keyword>
<dbReference type="AlphaFoldDB" id="A0A7R7X9M8"/>
<evidence type="ECO:0000259" key="1">
    <source>
        <dbReference type="Pfam" id="PF07944"/>
    </source>
</evidence>
<dbReference type="InterPro" id="IPR012878">
    <property type="entry name" value="Beta-AFase-like_GH127_cat"/>
</dbReference>
<proteinExistence type="predicted"/>
<dbReference type="InterPro" id="IPR049046">
    <property type="entry name" value="Beta-AFase-like_GH127_middle"/>
</dbReference>
<dbReference type="InterPro" id="IPR008928">
    <property type="entry name" value="6-hairpin_glycosidase_sf"/>
</dbReference>
<dbReference type="Pfam" id="PF20736">
    <property type="entry name" value="Glyco_hydro127M"/>
    <property type="match status" value="1"/>
</dbReference>
<feature type="domain" description="Non-reducing end beta-L-arabinofuranosidase-like GH127 catalytic" evidence="1">
    <location>
        <begin position="10"/>
        <end position="414"/>
    </location>
</feature>
<evidence type="ECO:0008006" key="6">
    <source>
        <dbReference type="Google" id="ProtNLM"/>
    </source>
</evidence>
<dbReference type="KEGG" id="apuu:APUU_10215A"/>
<dbReference type="GO" id="GO:0005975">
    <property type="term" value="P:carbohydrate metabolic process"/>
    <property type="evidence" value="ECO:0007669"/>
    <property type="project" value="InterPro"/>
</dbReference>
<dbReference type="RefSeq" id="XP_041549581.1">
    <property type="nucleotide sequence ID" value="XM_041698319.1"/>
</dbReference>
<dbReference type="SUPFAM" id="SSF48208">
    <property type="entry name" value="Six-hairpin glycosidases"/>
    <property type="match status" value="1"/>
</dbReference>
<dbReference type="Proteomes" id="UP000654913">
    <property type="component" value="Chromosome 1"/>
</dbReference>
<evidence type="ECO:0000259" key="3">
    <source>
        <dbReference type="Pfam" id="PF20737"/>
    </source>
</evidence>
<organism evidence="4 5">
    <name type="scientific">Aspergillus puulaauensis</name>
    <dbReference type="NCBI Taxonomy" id="1220207"/>
    <lineage>
        <taxon>Eukaryota</taxon>
        <taxon>Fungi</taxon>
        <taxon>Dikarya</taxon>
        <taxon>Ascomycota</taxon>
        <taxon>Pezizomycotina</taxon>
        <taxon>Eurotiomycetes</taxon>
        <taxon>Eurotiomycetidae</taxon>
        <taxon>Eurotiales</taxon>
        <taxon>Aspergillaceae</taxon>
        <taxon>Aspergillus</taxon>
    </lineage>
</organism>
<dbReference type="InterPro" id="IPR049174">
    <property type="entry name" value="Beta-AFase-like"/>
</dbReference>
<dbReference type="InterPro" id="IPR049049">
    <property type="entry name" value="Beta-AFase-like_GH127_C"/>
</dbReference>
<dbReference type="OrthoDB" id="654211at2759"/>
<accession>A0A7R7X9M8</accession>
<evidence type="ECO:0000313" key="4">
    <source>
        <dbReference type="EMBL" id="BCS17387.1"/>
    </source>
</evidence>
<protein>
    <recommendedName>
        <fullName evidence="6">DUF1680 domain protein</fullName>
    </recommendedName>
</protein>
<sequence length="635" mass="72114">MALNEVRVENVDITSSFWSPIQKRAREKATPAMIKRQKELGYWDCLTWKEGDPRKIGIFWESDIFKTIEACCYFLMTKPDDALMAEVESAIDMIRLAQHPDGYINSYYTVTGRSGRWTNLRDMHELYCLGHLIEACVAYELLTKSGRLLEPVRKAIEHVDSIFGDEPGKQRGYPGHQEIEIALLRLYEMTGEKLFFKVAEYFLNERGRRDENGEIYFDIEAHRRGGDPYVNMFFEMKAWYRFPRDYAYHQADCLLLEATELKGHAVRAMYYVTAATDLCRLTVDPKIKASIDRLWRDMVDKKIYITGGLGAIRQWEGFGEPYFLQDTEREGTCYAETCACFAMILWCQRLLRLELVSEYSDTMEIGLYNGFLGAIGLDGVSFYYENPLRTYTGQPKLRTPWLDCACCPPNVAKLLGLLGTLVYSYTPDPSLIAIHLYMDSTFSVPGSSAVVSQVTKMPWSGEVEIKVQGRAKLALRIPGWAHGVFKCSVPGTQKTGYLYVDVEDTVVSLQFNMEARRVYTNPSTNKDEVCLMRGPLVYCIEDVDNDGVDIDKIALLDEPLSEGQPSQIAGVDSVVPIVAVGKEIINAESSLYRPQPWQLTPSSKSLTYVPFFLRANRGGNGGMRVWSKYSSARST</sequence>
<reference evidence="4" key="1">
    <citation type="submission" date="2021-01" db="EMBL/GenBank/DDBJ databases">
        <authorList>
            <consortium name="Aspergillus puulaauensis MK2 genome sequencing consortium"/>
            <person name="Kazuki M."/>
            <person name="Futagami T."/>
        </authorList>
    </citation>
    <scope>NUCLEOTIDE SEQUENCE</scope>
    <source>
        <strain evidence="4">MK2</strain>
    </source>
</reference>
<dbReference type="GeneID" id="64967392"/>
<evidence type="ECO:0000313" key="5">
    <source>
        <dbReference type="Proteomes" id="UP000654913"/>
    </source>
</evidence>
<name>A0A7R7X9M8_9EURO</name>
<evidence type="ECO:0000259" key="2">
    <source>
        <dbReference type="Pfam" id="PF20736"/>
    </source>
</evidence>
<dbReference type="Pfam" id="PF07944">
    <property type="entry name" value="Beta-AFase-like_GH127_cat"/>
    <property type="match status" value="1"/>
</dbReference>
<dbReference type="PANTHER" id="PTHR43465:SF2">
    <property type="entry name" value="DUF1680 DOMAIN PROTEIN (AFU_ORTHOLOGUE AFUA_1G08910)"/>
    <property type="match status" value="1"/>
</dbReference>
<dbReference type="Pfam" id="PF20737">
    <property type="entry name" value="Glyco_hydro127C"/>
    <property type="match status" value="1"/>
</dbReference>
<feature type="domain" description="Non-reducing end beta-L-arabinofuranosidase-like GH127 middle" evidence="2">
    <location>
        <begin position="432"/>
        <end position="496"/>
    </location>
</feature>
<gene>
    <name evidence="4" type="ORF">APUU_10215A</name>
</gene>
<feature type="domain" description="Non-reducing end beta-L-arabinofuranosidase-like GH127 C-terminal" evidence="3">
    <location>
        <begin position="518"/>
        <end position="627"/>
    </location>
</feature>
<dbReference type="EMBL" id="AP024443">
    <property type="protein sequence ID" value="BCS17387.1"/>
    <property type="molecule type" value="Genomic_DNA"/>
</dbReference>
<dbReference type="PANTHER" id="PTHR43465">
    <property type="entry name" value="DUF1680 DOMAIN PROTEIN (AFU_ORTHOLOGUE AFUA_1G08910)"/>
    <property type="match status" value="1"/>
</dbReference>
<reference evidence="4" key="2">
    <citation type="submission" date="2021-02" db="EMBL/GenBank/DDBJ databases">
        <title>Aspergillus puulaauensis MK2 genome sequence.</title>
        <authorList>
            <person name="Futagami T."/>
            <person name="Mori K."/>
            <person name="Kadooka C."/>
            <person name="Tanaka T."/>
        </authorList>
    </citation>
    <scope>NUCLEOTIDE SEQUENCE</scope>
    <source>
        <strain evidence="4">MK2</strain>
    </source>
</reference>